<reference evidence="2" key="1">
    <citation type="submission" date="2016-11" db="UniProtKB">
        <authorList>
            <consortium name="WormBaseParasite"/>
        </authorList>
    </citation>
    <scope>IDENTIFICATION</scope>
    <source>
        <strain evidence="2">KR3021</strain>
    </source>
</reference>
<sequence>MSLRSDTTISENEEYVPNLNKPKDTPFRQQKLNAWQPVPTLYTLIPFCFLIALLFIPLSIILFKASSDVKEFIIDYTGCDSALTCERKIELESDYEGEVYFYYELDNFYQNHRRYQKSKSENQFFAKDLNDVSACDSYSLYNDVDNISKKIYPCGSIANSMFNDKFYLYYDYYSQTLPNFPKETKAVEMTFDGLLLDRDLKQLYKNPKFSSNETLCDVLKDFAKPPKWDVKACELDLNNPDNNGVQNFDFIIWMTTAGLSHFRKPYRKLNTTANFFSNGLPRGNYTLKIDNKFEVESFHGKKKFIITTLSWMGGKNNFLPFAFLIVAALSILSAIFLLLIHFKYGHSAKSMANVAPLYTSHFD</sequence>
<dbReference type="WBParaSite" id="RSKR_0001161600.1">
    <property type="protein sequence ID" value="RSKR_0001161600.1"/>
    <property type="gene ID" value="RSKR_0001161600"/>
</dbReference>
<name>A0AC35UHA3_9BILA</name>
<proteinExistence type="predicted"/>
<dbReference type="Proteomes" id="UP000095286">
    <property type="component" value="Unplaced"/>
</dbReference>
<accession>A0AC35UHA3</accession>
<evidence type="ECO:0000313" key="1">
    <source>
        <dbReference type="Proteomes" id="UP000095286"/>
    </source>
</evidence>
<organism evidence="1 2">
    <name type="scientific">Rhabditophanes sp. KR3021</name>
    <dbReference type="NCBI Taxonomy" id="114890"/>
    <lineage>
        <taxon>Eukaryota</taxon>
        <taxon>Metazoa</taxon>
        <taxon>Ecdysozoa</taxon>
        <taxon>Nematoda</taxon>
        <taxon>Chromadorea</taxon>
        <taxon>Rhabditida</taxon>
        <taxon>Tylenchina</taxon>
        <taxon>Panagrolaimomorpha</taxon>
        <taxon>Strongyloidoidea</taxon>
        <taxon>Alloionematidae</taxon>
        <taxon>Rhabditophanes</taxon>
    </lineage>
</organism>
<protein>
    <submittedName>
        <fullName evidence="2">Transmembrane protein 30A</fullName>
    </submittedName>
</protein>
<evidence type="ECO:0000313" key="2">
    <source>
        <dbReference type="WBParaSite" id="RSKR_0001161600.1"/>
    </source>
</evidence>